<evidence type="ECO:0000313" key="9">
    <source>
        <dbReference type="EMBL" id="MFD2036269.1"/>
    </source>
</evidence>
<evidence type="ECO:0000256" key="3">
    <source>
        <dbReference type="ARBA" id="ARBA00022692"/>
    </source>
</evidence>
<feature type="domain" description="ABC3 transporter permease C-terminal" evidence="7">
    <location>
        <begin position="695"/>
        <end position="797"/>
    </location>
</feature>
<evidence type="ECO:0000256" key="2">
    <source>
        <dbReference type="ARBA" id="ARBA00022475"/>
    </source>
</evidence>
<dbReference type="Pfam" id="PF02687">
    <property type="entry name" value="FtsX"/>
    <property type="match status" value="2"/>
</dbReference>
<feature type="transmembrane region" description="Helical" evidence="6">
    <location>
        <begin position="21"/>
        <end position="41"/>
    </location>
</feature>
<feature type="transmembrane region" description="Helical" evidence="6">
    <location>
        <begin position="387"/>
        <end position="412"/>
    </location>
</feature>
<feature type="transmembrane region" description="Helical" evidence="6">
    <location>
        <begin position="692"/>
        <end position="716"/>
    </location>
</feature>
<evidence type="ECO:0000256" key="6">
    <source>
        <dbReference type="SAM" id="Phobius"/>
    </source>
</evidence>
<dbReference type="InterPro" id="IPR050250">
    <property type="entry name" value="Macrolide_Exporter_MacB"/>
</dbReference>
<feature type="transmembrane region" description="Helical" evidence="6">
    <location>
        <begin position="782"/>
        <end position="801"/>
    </location>
</feature>
<dbReference type="Proteomes" id="UP001597361">
    <property type="component" value="Unassembled WGS sequence"/>
</dbReference>
<feature type="transmembrane region" description="Helical" evidence="6">
    <location>
        <begin position="350"/>
        <end position="371"/>
    </location>
</feature>
<keyword evidence="5 6" id="KW-0472">Membrane</keyword>
<feature type="domain" description="MacB-like periplasmic core" evidence="8">
    <location>
        <begin position="20"/>
        <end position="248"/>
    </location>
</feature>
<dbReference type="EMBL" id="JBHUHR010000039">
    <property type="protein sequence ID" value="MFD2036269.1"/>
    <property type="molecule type" value="Genomic_DNA"/>
</dbReference>
<dbReference type="InterPro" id="IPR025857">
    <property type="entry name" value="MacB_PCD"/>
</dbReference>
<evidence type="ECO:0000256" key="4">
    <source>
        <dbReference type="ARBA" id="ARBA00022989"/>
    </source>
</evidence>
<comment type="subcellular location">
    <subcellularLocation>
        <location evidence="1">Cell membrane</location>
        <topology evidence="1">Multi-pass membrane protein</topology>
    </subcellularLocation>
</comment>
<accession>A0ABW4VQ26</accession>
<keyword evidence="10" id="KW-1185">Reference proteome</keyword>
<evidence type="ECO:0000256" key="1">
    <source>
        <dbReference type="ARBA" id="ARBA00004651"/>
    </source>
</evidence>
<feature type="transmembrane region" description="Helical" evidence="6">
    <location>
        <begin position="438"/>
        <end position="457"/>
    </location>
</feature>
<sequence>MWKNYLKIAFRNLKRNKFFSIINVMGLAVGMGVCLLILQYIQFELSYDEFHPKSGQIYRVIQTVEKRGEIISHSPLTTYGVAANAKTNLPEIEEIVRTNLLDISLVVLNPEKQISHQEDKLLFVDAAFLDLFHFALKYGNKASVFQENHGMVITEQIASKYFGDANPIGRTLETKGGVLGGSFVVTGVLETLPENTHLQFDFLLPVDFLINNYGKYKSGEGWDWDDFATYVLLPENVILSETAQKIENLIIQHKGDVLETNQEKWKIGLQALEDIHLNSNYTRSFESNNGNLKHLGFFSIVGIFILLMAWVNYVNLSTSQAMLRSKEVGIRKSIGAAKNQLISQFMLESVLVNFIAAAFALALSSALLPFLQELVGKNIQFIIVNDWYFWIGFSLAVIIGTIISGLYPAFVLSSFRPVNLIKTGVFNPTGNWSLRKSLIVFQFFVSVLLIAGTYLVYQQVSYMKNQDLGMDADEILVINGPRAIIETVIRNGTTLAEHYDGFKNLATSQHTVSTVTGSSSVPGKGYSFESMVRKTVNPDENVALGNIVMMDRDFIHSYGLELIAQSEIPENIPDWSYVLINETALEKLGFESADEALGQELEFFSYKVKILGIVRNFHWDSLKDSQSPTFYVLDNAYGVYFSVKLSKTDIQETIVHLQESFQKVFPEDPFDYFFLDEQFNRQYQADLQFGKLFSTFSLLAIFMACLGLFALVSFSASMRTKEIGIRKVLGATSGNLIGLLTKEYLYLLALAVSMTIPVIYYWGNSWLENYAYRIDIGVEFFVLPGLIMLLIAMATVLGRIYNTATDTPSKALKTE</sequence>
<dbReference type="Pfam" id="PF12704">
    <property type="entry name" value="MacB_PCD"/>
    <property type="match status" value="1"/>
</dbReference>
<feature type="domain" description="ABC3 transporter permease C-terminal" evidence="7">
    <location>
        <begin position="300"/>
        <end position="413"/>
    </location>
</feature>
<dbReference type="PANTHER" id="PTHR30572">
    <property type="entry name" value="MEMBRANE COMPONENT OF TRANSPORTER-RELATED"/>
    <property type="match status" value="1"/>
</dbReference>
<dbReference type="InterPro" id="IPR003838">
    <property type="entry name" value="ABC3_permease_C"/>
</dbReference>
<dbReference type="PANTHER" id="PTHR30572:SF18">
    <property type="entry name" value="ABC-TYPE MACROLIDE FAMILY EXPORT SYSTEM PERMEASE COMPONENT 2"/>
    <property type="match status" value="1"/>
</dbReference>
<feature type="transmembrane region" description="Helical" evidence="6">
    <location>
        <begin position="295"/>
        <end position="316"/>
    </location>
</feature>
<keyword evidence="3 6" id="KW-0812">Transmembrane</keyword>
<comment type="caution">
    <text evidence="9">The sequence shown here is derived from an EMBL/GenBank/DDBJ whole genome shotgun (WGS) entry which is preliminary data.</text>
</comment>
<keyword evidence="4 6" id="KW-1133">Transmembrane helix</keyword>
<evidence type="ECO:0000259" key="8">
    <source>
        <dbReference type="Pfam" id="PF12704"/>
    </source>
</evidence>
<protein>
    <submittedName>
        <fullName evidence="9">ABC transporter permease</fullName>
    </submittedName>
</protein>
<evidence type="ECO:0000256" key="5">
    <source>
        <dbReference type="ARBA" id="ARBA00023136"/>
    </source>
</evidence>
<gene>
    <name evidence="9" type="ORF">ACFSKL_15810</name>
</gene>
<reference evidence="10" key="1">
    <citation type="journal article" date="2019" name="Int. J. Syst. Evol. Microbiol.">
        <title>The Global Catalogue of Microorganisms (GCM) 10K type strain sequencing project: providing services to taxonomists for standard genome sequencing and annotation.</title>
        <authorList>
            <consortium name="The Broad Institute Genomics Platform"/>
            <consortium name="The Broad Institute Genome Sequencing Center for Infectious Disease"/>
            <person name="Wu L."/>
            <person name="Ma J."/>
        </authorList>
    </citation>
    <scope>NUCLEOTIDE SEQUENCE [LARGE SCALE GENOMIC DNA]</scope>
    <source>
        <strain evidence="10">CGMCC 1.15180</strain>
    </source>
</reference>
<evidence type="ECO:0000259" key="7">
    <source>
        <dbReference type="Pfam" id="PF02687"/>
    </source>
</evidence>
<name>A0ABW4VQ26_9BACT</name>
<dbReference type="RefSeq" id="WP_376887297.1">
    <property type="nucleotide sequence ID" value="NZ_JBHUHR010000039.1"/>
</dbReference>
<keyword evidence="2" id="KW-1003">Cell membrane</keyword>
<evidence type="ECO:0000313" key="10">
    <source>
        <dbReference type="Proteomes" id="UP001597361"/>
    </source>
</evidence>
<organism evidence="9 10">
    <name type="scientific">Belliella marina</name>
    <dbReference type="NCBI Taxonomy" id="1644146"/>
    <lineage>
        <taxon>Bacteria</taxon>
        <taxon>Pseudomonadati</taxon>
        <taxon>Bacteroidota</taxon>
        <taxon>Cytophagia</taxon>
        <taxon>Cytophagales</taxon>
        <taxon>Cyclobacteriaceae</taxon>
        <taxon>Belliella</taxon>
    </lineage>
</organism>
<proteinExistence type="predicted"/>
<feature type="transmembrane region" description="Helical" evidence="6">
    <location>
        <begin position="744"/>
        <end position="762"/>
    </location>
</feature>